<keyword evidence="2" id="KW-1185">Reference proteome</keyword>
<reference evidence="1 2" key="1">
    <citation type="submission" date="2018-01" db="EMBL/GenBank/DDBJ databases">
        <title>Genome Sequencing and Assembly of Anaerobacter polyendosporus strain CT4.</title>
        <authorList>
            <person name="Tachaapaikoon C."/>
            <person name="Sutheeworapong S."/>
            <person name="Jenjaroenpun P."/>
            <person name="Wongsurawat T."/>
            <person name="Nookeaw I."/>
            <person name="Cheawchanlertfa P."/>
            <person name="Kosugi A."/>
            <person name="Cheevadhanarak S."/>
            <person name="Ratanakhanokchai K."/>
        </authorList>
    </citation>
    <scope>NUCLEOTIDE SEQUENCE [LARGE SCALE GENOMIC DNA]</scope>
    <source>
        <strain evidence="1 2">CT4</strain>
    </source>
</reference>
<protein>
    <submittedName>
        <fullName evidence="1">Uncharacterized protein</fullName>
    </submittedName>
</protein>
<dbReference type="Proteomes" id="UP000286268">
    <property type="component" value="Chromosome"/>
</dbReference>
<dbReference type="OrthoDB" id="1909821at2"/>
<sequence>MLVKCSNNTLCSTLTLGKEYLVIDEGDRYYVILDDTQNEITTKKDRFTVVEDSDLAKKAKATITELNYQLSNDFADIRDFKIRKNSKGEIKEIIVKFKYE</sequence>
<dbReference type="EMBL" id="CP025746">
    <property type="protein sequence ID" value="QAA34215.1"/>
    <property type="molecule type" value="Genomic_DNA"/>
</dbReference>
<accession>A0A410DYS6</accession>
<name>A0A410DYS6_9CLOT</name>
<organism evidence="1 2">
    <name type="scientific">Clostridium manihotivorum</name>
    <dbReference type="NCBI Taxonomy" id="2320868"/>
    <lineage>
        <taxon>Bacteria</taxon>
        <taxon>Bacillati</taxon>
        <taxon>Bacillota</taxon>
        <taxon>Clostridia</taxon>
        <taxon>Eubacteriales</taxon>
        <taxon>Clostridiaceae</taxon>
        <taxon>Clostridium</taxon>
    </lineage>
</organism>
<dbReference type="RefSeq" id="WP_128214936.1">
    <property type="nucleotide sequence ID" value="NZ_CP025746.1"/>
</dbReference>
<dbReference type="AlphaFoldDB" id="A0A410DYS6"/>
<dbReference type="KEGG" id="cmah:C1I91_22685"/>
<evidence type="ECO:0000313" key="2">
    <source>
        <dbReference type="Proteomes" id="UP000286268"/>
    </source>
</evidence>
<evidence type="ECO:0000313" key="1">
    <source>
        <dbReference type="EMBL" id="QAA34215.1"/>
    </source>
</evidence>
<proteinExistence type="predicted"/>
<gene>
    <name evidence="1" type="ORF">C1I91_22685</name>
</gene>